<dbReference type="Proteomes" id="UP001070176">
    <property type="component" value="Unassembled WGS sequence"/>
</dbReference>
<reference evidence="1" key="1">
    <citation type="submission" date="2022-10" db="EMBL/GenBank/DDBJ databases">
        <title>Chryseobacterium sp. nov., a novel bacterial species.</title>
        <authorList>
            <person name="Cao Y."/>
        </authorList>
    </citation>
    <scope>NUCLEOTIDE SEQUENCE</scope>
    <source>
        <strain evidence="1">KC 927</strain>
    </source>
</reference>
<evidence type="ECO:0000313" key="2">
    <source>
        <dbReference type="Proteomes" id="UP001070176"/>
    </source>
</evidence>
<sequence length="297" mass="34680">MEILFNKNLPDASEVLEVLGINDADININHIWQHLRTASRKVMKIIGEDNYQLAFDKYEDGDLEDEFCSMARYAIALDAFRNYAPLTDLAFTSQGRSFRNDEHNRVPWEWQIDKSDAALEKSYYDIVNELIIFIMENDMEQSDFMQQFTGLFVFSLDEFQKYVNINDSYLLYYKLGPSLKLFEQREIINRTGARFSEFKENKTTYIYTLIQNCCVYFAMADGIKKLSVQLFPEGAMKGEKKNKKAATGYDIEASVLYYNNELNNLLIDLENEVKKLTLRPIKVRSNKFDENDGFVTL</sequence>
<dbReference type="Pfam" id="PF20459">
    <property type="entry name" value="DUF6712"/>
    <property type="match status" value="1"/>
</dbReference>
<evidence type="ECO:0000313" key="1">
    <source>
        <dbReference type="EMBL" id="MCX8533093.1"/>
    </source>
</evidence>
<gene>
    <name evidence="1" type="ORF">OEA66_12100</name>
</gene>
<protein>
    <submittedName>
        <fullName evidence="1">Uncharacterized protein</fullName>
    </submittedName>
</protein>
<keyword evidence="2" id="KW-1185">Reference proteome</keyword>
<proteinExistence type="predicted"/>
<dbReference type="InterPro" id="IPR046558">
    <property type="entry name" value="DUF6712"/>
</dbReference>
<dbReference type="RefSeq" id="WP_267281613.1">
    <property type="nucleotide sequence ID" value="NZ_JAOVZV010000014.1"/>
</dbReference>
<dbReference type="EMBL" id="JAOVZV010000014">
    <property type="protein sequence ID" value="MCX8533093.1"/>
    <property type="molecule type" value="Genomic_DNA"/>
</dbReference>
<accession>A0ABT3Y4M8</accession>
<name>A0ABT3Y4M8_9FLAO</name>
<comment type="caution">
    <text evidence="1">The sequence shown here is derived from an EMBL/GenBank/DDBJ whole genome shotgun (WGS) entry which is preliminary data.</text>
</comment>
<organism evidence="1 2">
    <name type="scientific">Chryseobacterium luquanense</name>
    <dbReference type="NCBI Taxonomy" id="2983766"/>
    <lineage>
        <taxon>Bacteria</taxon>
        <taxon>Pseudomonadati</taxon>
        <taxon>Bacteroidota</taxon>
        <taxon>Flavobacteriia</taxon>
        <taxon>Flavobacteriales</taxon>
        <taxon>Weeksellaceae</taxon>
        <taxon>Chryseobacterium group</taxon>
        <taxon>Chryseobacterium</taxon>
    </lineage>
</organism>